<keyword evidence="5" id="KW-0677">Repeat</keyword>
<keyword evidence="15" id="KW-1185">Reference proteome</keyword>
<feature type="compositionally biased region" description="Polar residues" evidence="11">
    <location>
        <begin position="132"/>
        <end position="142"/>
    </location>
</feature>
<dbReference type="GO" id="GO:0005681">
    <property type="term" value="C:spliceosomal complex"/>
    <property type="evidence" value="ECO:0007669"/>
    <property type="project" value="UniProtKB-KW"/>
</dbReference>
<evidence type="ECO:0000259" key="12">
    <source>
        <dbReference type="PROSITE" id="PS50102"/>
    </source>
</evidence>
<dbReference type="InterPro" id="IPR000504">
    <property type="entry name" value="RRM_dom"/>
</dbReference>
<evidence type="ECO:0000256" key="2">
    <source>
        <dbReference type="ARBA" id="ARBA00007243"/>
    </source>
</evidence>
<keyword evidence="6 10" id="KW-0694">RNA-binding</keyword>
<dbReference type="CDD" id="cd12247">
    <property type="entry name" value="RRM2_U1A_like"/>
    <property type="match status" value="1"/>
</dbReference>
<comment type="similarity">
    <text evidence="2">Belongs to the RRM U1 A/B'' family.</text>
</comment>
<dbReference type="PANTHER" id="PTHR10501">
    <property type="entry name" value="U1 SMALL NUCLEAR RIBONUCLEOPROTEIN A/U2 SMALL NUCLEAR RIBONUCLEOPROTEIN B"/>
    <property type="match status" value="1"/>
</dbReference>
<keyword evidence="8" id="KW-0539">Nucleus</keyword>
<sequence length="243" mass="27073">MMASSPSISTVYVQNLEERVKIPQLSGLLRTLFSEFGTVVDIVARKNLKAKGQAFIVYDDPANAKSAIDELQGFKLFDKPMRLSLAKSRSDKSVEIASSSEVYELYKRNRLAEKDKRLVAEAADNERRSKQGHGQVTSSRLSKLSKPPVLKPTGPITSQVVPDEYLPPNRTLFLQQIPDGYDVDALHAIYSRFEGFREIRFVPGRRGLAFVEYAGEQAAIAARESTSGMKLGESSLKVSFQRQ</sequence>
<proteinExistence type="inferred from homology"/>
<dbReference type="AlphaFoldDB" id="A0A9P7MLB8"/>
<dbReference type="SUPFAM" id="SSF54928">
    <property type="entry name" value="RNA-binding domain, RBD"/>
    <property type="match status" value="1"/>
</dbReference>
<dbReference type="CDD" id="cd12246">
    <property type="entry name" value="RRM1_U1A_like"/>
    <property type="match status" value="1"/>
</dbReference>
<evidence type="ECO:0000256" key="1">
    <source>
        <dbReference type="ARBA" id="ARBA00004123"/>
    </source>
</evidence>
<evidence type="ECO:0000313" key="15">
    <source>
        <dbReference type="Proteomes" id="UP000742024"/>
    </source>
</evidence>
<dbReference type="InterPro" id="IPR012677">
    <property type="entry name" value="Nucleotide-bd_a/b_plait_sf"/>
</dbReference>
<keyword evidence="7" id="KW-0508">mRNA splicing</keyword>
<dbReference type="PROSITE" id="PS50102">
    <property type="entry name" value="RRM"/>
    <property type="match status" value="2"/>
</dbReference>
<evidence type="ECO:0000313" key="13">
    <source>
        <dbReference type="EMBL" id="KAG5952793.1"/>
    </source>
</evidence>
<gene>
    <name evidence="14" type="ORF">E4U56_007013</name>
    <name evidence="13" type="ORF">E4U57_005822</name>
</gene>
<name>A0A9P7MLB8_9HYPO</name>
<evidence type="ECO:0000256" key="3">
    <source>
        <dbReference type="ARBA" id="ARBA00022664"/>
    </source>
</evidence>
<dbReference type="FunFam" id="3.30.70.330:FF:000039">
    <property type="entry name" value="U1 small nuclear ribonucleoprotein A"/>
    <property type="match status" value="1"/>
</dbReference>
<evidence type="ECO:0000256" key="5">
    <source>
        <dbReference type="ARBA" id="ARBA00022737"/>
    </source>
</evidence>
<evidence type="ECO:0000313" key="16">
    <source>
        <dbReference type="Proteomes" id="UP000784919"/>
    </source>
</evidence>
<dbReference type="Pfam" id="PF00076">
    <property type="entry name" value="RRM_1"/>
    <property type="match status" value="2"/>
</dbReference>
<evidence type="ECO:0000256" key="8">
    <source>
        <dbReference type="ARBA" id="ARBA00023242"/>
    </source>
</evidence>
<dbReference type="GO" id="GO:0003723">
    <property type="term" value="F:RNA binding"/>
    <property type="evidence" value="ECO:0007669"/>
    <property type="project" value="UniProtKB-UniRule"/>
</dbReference>
<comment type="caution">
    <text evidence="14">The sequence shown here is derived from an EMBL/GenBank/DDBJ whole genome shotgun (WGS) entry which is preliminary data.</text>
</comment>
<feature type="domain" description="RRM" evidence="12">
    <location>
        <begin position="170"/>
        <end position="243"/>
    </location>
</feature>
<dbReference type="OrthoDB" id="266020at2759"/>
<evidence type="ECO:0000256" key="6">
    <source>
        <dbReference type="ARBA" id="ARBA00022884"/>
    </source>
</evidence>
<dbReference type="EMBL" id="SRPR01000474">
    <property type="protein sequence ID" value="KAG5952793.1"/>
    <property type="molecule type" value="Genomic_DNA"/>
</dbReference>
<protein>
    <recommendedName>
        <fullName evidence="12">RRM domain-containing protein</fullName>
    </recommendedName>
</protein>
<dbReference type="SMART" id="SM00360">
    <property type="entry name" value="RRM"/>
    <property type="match status" value="2"/>
</dbReference>
<dbReference type="GO" id="GO:0030532">
    <property type="term" value="C:small nuclear ribonucleoprotein complex"/>
    <property type="evidence" value="ECO:0007669"/>
    <property type="project" value="UniProtKB-ARBA"/>
</dbReference>
<dbReference type="EMBL" id="SRPS01000611">
    <property type="protein sequence ID" value="KAG5955832.1"/>
    <property type="molecule type" value="Genomic_DNA"/>
</dbReference>
<organism evidence="14 16">
    <name type="scientific">Claviceps arundinis</name>
    <dbReference type="NCBI Taxonomy" id="1623583"/>
    <lineage>
        <taxon>Eukaryota</taxon>
        <taxon>Fungi</taxon>
        <taxon>Dikarya</taxon>
        <taxon>Ascomycota</taxon>
        <taxon>Pezizomycotina</taxon>
        <taxon>Sordariomycetes</taxon>
        <taxon>Hypocreomycetidae</taxon>
        <taxon>Hypocreales</taxon>
        <taxon>Clavicipitaceae</taxon>
        <taxon>Claviceps</taxon>
    </lineage>
</organism>
<evidence type="ECO:0000256" key="9">
    <source>
        <dbReference type="ARBA" id="ARBA00023274"/>
    </source>
</evidence>
<keyword evidence="3" id="KW-0507">mRNA processing</keyword>
<reference evidence="14 15" key="1">
    <citation type="journal article" date="2020" name="bioRxiv">
        <title>Whole genome comparisons of ergot fungi reveals the divergence and evolution of species within the genus Claviceps are the result of varying mechanisms driving genome evolution and host range expansion.</title>
        <authorList>
            <person name="Wyka S.A."/>
            <person name="Mondo S.J."/>
            <person name="Liu M."/>
            <person name="Dettman J."/>
            <person name="Nalam V."/>
            <person name="Broders K.D."/>
        </authorList>
    </citation>
    <scope>NUCLEOTIDE SEQUENCE</scope>
    <source>
        <strain evidence="14">CCC 1102</strain>
        <strain evidence="13 15">LM583</strain>
    </source>
</reference>
<evidence type="ECO:0000256" key="4">
    <source>
        <dbReference type="ARBA" id="ARBA00022728"/>
    </source>
</evidence>
<dbReference type="Proteomes" id="UP000784919">
    <property type="component" value="Unassembled WGS sequence"/>
</dbReference>
<dbReference type="Proteomes" id="UP000742024">
    <property type="component" value="Unassembled WGS sequence"/>
</dbReference>
<feature type="region of interest" description="Disordered" evidence="11">
    <location>
        <begin position="122"/>
        <end position="160"/>
    </location>
</feature>
<dbReference type="GO" id="GO:0006397">
    <property type="term" value="P:mRNA processing"/>
    <property type="evidence" value="ECO:0007669"/>
    <property type="project" value="UniProtKB-KW"/>
</dbReference>
<evidence type="ECO:0000256" key="7">
    <source>
        <dbReference type="ARBA" id="ARBA00023187"/>
    </source>
</evidence>
<evidence type="ECO:0000256" key="11">
    <source>
        <dbReference type="SAM" id="MobiDB-lite"/>
    </source>
</evidence>
<dbReference type="Gene3D" id="3.30.70.330">
    <property type="match status" value="2"/>
</dbReference>
<evidence type="ECO:0000256" key="10">
    <source>
        <dbReference type="PROSITE-ProRule" id="PRU00176"/>
    </source>
</evidence>
<feature type="domain" description="RRM" evidence="12">
    <location>
        <begin position="9"/>
        <end position="88"/>
    </location>
</feature>
<keyword evidence="9" id="KW-0687">Ribonucleoprotein</keyword>
<dbReference type="InterPro" id="IPR035979">
    <property type="entry name" value="RBD_domain_sf"/>
</dbReference>
<accession>A0A9P7MLB8</accession>
<keyword evidence="4" id="KW-0747">Spliceosome</keyword>
<dbReference type="GO" id="GO:0008380">
    <property type="term" value="P:RNA splicing"/>
    <property type="evidence" value="ECO:0007669"/>
    <property type="project" value="UniProtKB-KW"/>
</dbReference>
<dbReference type="FunFam" id="3.30.70.330:FF:000029">
    <property type="entry name" value="U2 small nuclear ribonucleoprotein B"/>
    <property type="match status" value="1"/>
</dbReference>
<evidence type="ECO:0000313" key="14">
    <source>
        <dbReference type="EMBL" id="KAG5955832.1"/>
    </source>
</evidence>
<comment type="subcellular location">
    <subcellularLocation>
        <location evidence="1">Nucleus</location>
    </subcellularLocation>
</comment>